<keyword evidence="2" id="KW-1185">Reference proteome</keyword>
<reference evidence="1 2" key="2">
    <citation type="submission" date="2018-11" db="EMBL/GenBank/DDBJ databases">
        <authorList>
            <consortium name="Pathogen Informatics"/>
        </authorList>
    </citation>
    <scope>NUCLEOTIDE SEQUENCE [LARGE SCALE GENOMIC DNA]</scope>
</reference>
<evidence type="ECO:0000313" key="1">
    <source>
        <dbReference type="EMBL" id="VDK36033.1"/>
    </source>
</evidence>
<organism evidence="3">
    <name type="scientific">Anisakis simplex</name>
    <name type="common">Herring worm</name>
    <dbReference type="NCBI Taxonomy" id="6269"/>
    <lineage>
        <taxon>Eukaryota</taxon>
        <taxon>Metazoa</taxon>
        <taxon>Ecdysozoa</taxon>
        <taxon>Nematoda</taxon>
        <taxon>Chromadorea</taxon>
        <taxon>Rhabditida</taxon>
        <taxon>Spirurina</taxon>
        <taxon>Ascaridomorpha</taxon>
        <taxon>Ascaridoidea</taxon>
        <taxon>Anisakidae</taxon>
        <taxon>Anisakis</taxon>
        <taxon>Anisakis simplex complex</taxon>
    </lineage>
</organism>
<dbReference type="AlphaFoldDB" id="A0A0M3JNN4"/>
<dbReference type="SUPFAM" id="SSF50729">
    <property type="entry name" value="PH domain-like"/>
    <property type="match status" value="1"/>
</dbReference>
<dbReference type="OrthoDB" id="10057618at2759"/>
<dbReference type="Proteomes" id="UP000267096">
    <property type="component" value="Unassembled WGS sequence"/>
</dbReference>
<reference evidence="3" key="1">
    <citation type="submission" date="2017-02" db="UniProtKB">
        <authorList>
            <consortium name="WormBaseParasite"/>
        </authorList>
    </citation>
    <scope>IDENTIFICATION</scope>
</reference>
<accession>A0A0M3JNN4</accession>
<evidence type="ECO:0000313" key="3">
    <source>
        <dbReference type="WBParaSite" id="ASIM_0000927501-mRNA-1"/>
    </source>
</evidence>
<dbReference type="WBParaSite" id="ASIM_0000927501-mRNA-1">
    <property type="protein sequence ID" value="ASIM_0000927501-mRNA-1"/>
    <property type="gene ID" value="ASIM_0000927501"/>
</dbReference>
<protein>
    <submittedName>
        <fullName evidence="3">Ovule protein</fullName>
    </submittedName>
</protein>
<gene>
    <name evidence="1" type="ORF">ASIM_LOCUS9014</name>
</gene>
<name>A0A0M3JNN4_ANISI</name>
<sequence>MKLNIDTGEGLKTWRFSAMKKWHVNWEIRHLKVSQFWRFMKIKQDVLELCSRLECISLECFRM</sequence>
<evidence type="ECO:0000313" key="2">
    <source>
        <dbReference type="Proteomes" id="UP000267096"/>
    </source>
</evidence>
<dbReference type="EMBL" id="UYRR01026113">
    <property type="protein sequence ID" value="VDK36033.1"/>
    <property type="molecule type" value="Genomic_DNA"/>
</dbReference>
<proteinExistence type="predicted"/>